<protein>
    <submittedName>
        <fullName evidence="2">Uncharacterized protein</fullName>
    </submittedName>
</protein>
<dbReference type="AlphaFoldDB" id="A0AAD7QRU9"/>
<comment type="caution">
    <text evidence="2">The sequence shown here is derived from an EMBL/GenBank/DDBJ whole genome shotgun (WGS) entry which is preliminary data.</text>
</comment>
<evidence type="ECO:0000313" key="2">
    <source>
        <dbReference type="EMBL" id="KAJ8100185.1"/>
    </source>
</evidence>
<dbReference type="EMBL" id="JARPMG010000005">
    <property type="protein sequence ID" value="KAJ8100185.1"/>
    <property type="molecule type" value="Genomic_DNA"/>
</dbReference>
<evidence type="ECO:0000313" key="3">
    <source>
        <dbReference type="Proteomes" id="UP001217417"/>
    </source>
</evidence>
<dbReference type="GeneID" id="80884427"/>
<feature type="region of interest" description="Disordered" evidence="1">
    <location>
        <begin position="1"/>
        <end position="29"/>
    </location>
</feature>
<name>A0AAD7QRU9_9ASCO</name>
<keyword evidence="3" id="KW-1185">Reference proteome</keyword>
<sequence>MVSTLPRSVLTNGPESIVNTVTDEDDDDDAKARAEDLRVGKDKRDLLRTMELSVLEVIVNREEEDKLS</sequence>
<feature type="compositionally biased region" description="Polar residues" evidence="1">
    <location>
        <begin position="1"/>
        <end position="21"/>
    </location>
</feature>
<proteinExistence type="predicted"/>
<dbReference type="RefSeq" id="XP_056043635.1">
    <property type="nucleotide sequence ID" value="XM_056189261.1"/>
</dbReference>
<dbReference type="Proteomes" id="UP001217417">
    <property type="component" value="Unassembled WGS sequence"/>
</dbReference>
<evidence type="ECO:0000256" key="1">
    <source>
        <dbReference type="SAM" id="MobiDB-lite"/>
    </source>
</evidence>
<gene>
    <name evidence="2" type="ORF">POJ06DRAFT_267776</name>
</gene>
<reference evidence="2" key="1">
    <citation type="submission" date="2023-03" db="EMBL/GenBank/DDBJ databases">
        <title>Near-Complete genome sequence of Lipomyces tetrasporous NRRL Y-64009, an oleaginous yeast capable of growing on lignocellulosic hydrolysates.</title>
        <authorList>
            <consortium name="Lawrence Berkeley National Laboratory"/>
            <person name="Jagtap S.S."/>
            <person name="Liu J.-J."/>
            <person name="Walukiewicz H.E."/>
            <person name="Pangilinan J."/>
            <person name="Lipzen A."/>
            <person name="Ahrendt S."/>
            <person name="Koriabine M."/>
            <person name="Cobaugh K."/>
            <person name="Salamov A."/>
            <person name="Yoshinaga Y."/>
            <person name="Ng V."/>
            <person name="Daum C."/>
            <person name="Grigoriev I.V."/>
            <person name="Slininger P.J."/>
            <person name="Dien B.S."/>
            <person name="Jin Y.-S."/>
            <person name="Rao C.V."/>
        </authorList>
    </citation>
    <scope>NUCLEOTIDE SEQUENCE</scope>
    <source>
        <strain evidence="2">NRRL Y-64009</strain>
    </source>
</reference>
<accession>A0AAD7QRU9</accession>
<organism evidence="2 3">
    <name type="scientific">Lipomyces tetrasporus</name>
    <dbReference type="NCBI Taxonomy" id="54092"/>
    <lineage>
        <taxon>Eukaryota</taxon>
        <taxon>Fungi</taxon>
        <taxon>Dikarya</taxon>
        <taxon>Ascomycota</taxon>
        <taxon>Saccharomycotina</taxon>
        <taxon>Lipomycetes</taxon>
        <taxon>Lipomycetales</taxon>
        <taxon>Lipomycetaceae</taxon>
        <taxon>Lipomyces</taxon>
    </lineage>
</organism>